<dbReference type="InterPro" id="IPR046335">
    <property type="entry name" value="LacI/GalR-like_sensor"/>
</dbReference>
<dbReference type="Pfam" id="PF13377">
    <property type="entry name" value="Peripla_BP_3"/>
    <property type="match status" value="1"/>
</dbReference>
<protein>
    <submittedName>
        <fullName evidence="5">LacI family transcriptional regulator</fullName>
    </submittedName>
</protein>
<sequence>MASRVRIEDVAEAAGVSMKTVSRVLNREPNVREETRERVLEVVEKMRYVPHISARSLAGNRSFLIALLYNNPSDNYLMGIMSGVLAACEQQQYNMMLGPLDWDSARMVAKFDELISRSRPDGVVLTPPVTDAPALLARLRELEIPFASISPKVRQNVVGVGMDEKQAAFDMVSHLVSLGHRRIAHISGHPDHGATKWRLAGYQQGLKQARLEFDPDLVVPGLFSFDSGVEAARTLLGGKRRPTAVFAANDDMAAGVVAVALERGLRVPEDLAVSGFDNTPVSNQTFPPLTTVHQPVRDMGRLATLELLADIQRPGSGRMLHVPHTLQLRRSTGAVPA</sequence>
<keyword evidence="2" id="KW-0238">DNA-binding</keyword>
<reference evidence="5" key="1">
    <citation type="journal article" date="2014" name="Int. J. Syst. Evol. Microbiol.">
        <title>Complete genome sequence of Corynebacterium casei LMG S-19264T (=DSM 44701T), isolated from a smear-ripened cheese.</title>
        <authorList>
            <consortium name="US DOE Joint Genome Institute (JGI-PGF)"/>
            <person name="Walter F."/>
            <person name="Albersmeier A."/>
            <person name="Kalinowski J."/>
            <person name="Ruckert C."/>
        </authorList>
    </citation>
    <scope>NUCLEOTIDE SEQUENCE</scope>
    <source>
        <strain evidence="5">KCTC 23077</strain>
    </source>
</reference>
<evidence type="ECO:0000313" key="5">
    <source>
        <dbReference type="EMBL" id="GHA79103.1"/>
    </source>
</evidence>
<dbReference type="InterPro" id="IPR000843">
    <property type="entry name" value="HTH_LacI"/>
</dbReference>
<organism evidence="5 6">
    <name type="scientific">Cognatilysobacter bugurensis</name>
    <dbReference type="NCBI Taxonomy" id="543356"/>
    <lineage>
        <taxon>Bacteria</taxon>
        <taxon>Pseudomonadati</taxon>
        <taxon>Pseudomonadota</taxon>
        <taxon>Gammaproteobacteria</taxon>
        <taxon>Lysobacterales</taxon>
        <taxon>Lysobacteraceae</taxon>
        <taxon>Cognatilysobacter</taxon>
    </lineage>
</organism>
<dbReference type="InterPro" id="IPR028082">
    <property type="entry name" value="Peripla_BP_I"/>
</dbReference>
<dbReference type="SUPFAM" id="SSF53822">
    <property type="entry name" value="Periplasmic binding protein-like I"/>
    <property type="match status" value="1"/>
</dbReference>
<dbReference type="Pfam" id="PF00356">
    <property type="entry name" value="LacI"/>
    <property type="match status" value="1"/>
</dbReference>
<keyword evidence="1" id="KW-0805">Transcription regulation</keyword>
<dbReference type="Proteomes" id="UP000646426">
    <property type="component" value="Unassembled WGS sequence"/>
</dbReference>
<dbReference type="PROSITE" id="PS00356">
    <property type="entry name" value="HTH_LACI_1"/>
    <property type="match status" value="1"/>
</dbReference>
<evidence type="ECO:0000256" key="1">
    <source>
        <dbReference type="ARBA" id="ARBA00023015"/>
    </source>
</evidence>
<dbReference type="PANTHER" id="PTHR30146">
    <property type="entry name" value="LACI-RELATED TRANSCRIPTIONAL REPRESSOR"/>
    <property type="match status" value="1"/>
</dbReference>
<evidence type="ECO:0000313" key="6">
    <source>
        <dbReference type="Proteomes" id="UP000646426"/>
    </source>
</evidence>
<dbReference type="GO" id="GO:0000976">
    <property type="term" value="F:transcription cis-regulatory region binding"/>
    <property type="evidence" value="ECO:0007669"/>
    <property type="project" value="TreeGrafter"/>
</dbReference>
<evidence type="ECO:0000256" key="3">
    <source>
        <dbReference type="ARBA" id="ARBA00023163"/>
    </source>
</evidence>
<name>A0A918SYE6_9GAMM</name>
<dbReference type="CDD" id="cd01545">
    <property type="entry name" value="PBP1_SalR"/>
    <property type="match status" value="1"/>
</dbReference>
<keyword evidence="6" id="KW-1185">Reference proteome</keyword>
<dbReference type="PRINTS" id="PR00036">
    <property type="entry name" value="HTHLACI"/>
</dbReference>
<dbReference type="PROSITE" id="PS50932">
    <property type="entry name" value="HTH_LACI_2"/>
    <property type="match status" value="1"/>
</dbReference>
<gene>
    <name evidence="5" type="ORF">GCM10007067_15700</name>
</gene>
<accession>A0A918SYE6</accession>
<evidence type="ECO:0000259" key="4">
    <source>
        <dbReference type="PROSITE" id="PS50932"/>
    </source>
</evidence>
<dbReference type="PANTHER" id="PTHR30146:SF153">
    <property type="entry name" value="LACTOSE OPERON REPRESSOR"/>
    <property type="match status" value="1"/>
</dbReference>
<evidence type="ECO:0000256" key="2">
    <source>
        <dbReference type="ARBA" id="ARBA00023125"/>
    </source>
</evidence>
<dbReference type="InterPro" id="IPR010982">
    <property type="entry name" value="Lambda_DNA-bd_dom_sf"/>
</dbReference>
<dbReference type="Gene3D" id="1.10.260.40">
    <property type="entry name" value="lambda repressor-like DNA-binding domains"/>
    <property type="match status" value="1"/>
</dbReference>
<comment type="caution">
    <text evidence="5">The sequence shown here is derived from an EMBL/GenBank/DDBJ whole genome shotgun (WGS) entry which is preliminary data.</text>
</comment>
<proteinExistence type="predicted"/>
<dbReference type="Gene3D" id="3.40.50.2300">
    <property type="match status" value="2"/>
</dbReference>
<dbReference type="AlphaFoldDB" id="A0A918SYE6"/>
<dbReference type="SUPFAM" id="SSF47413">
    <property type="entry name" value="lambda repressor-like DNA-binding domains"/>
    <property type="match status" value="1"/>
</dbReference>
<dbReference type="RefSeq" id="WP_189455137.1">
    <property type="nucleotide sequence ID" value="NZ_BMYD01000002.1"/>
</dbReference>
<feature type="domain" description="HTH lacI-type" evidence="4">
    <location>
        <begin position="5"/>
        <end position="59"/>
    </location>
</feature>
<dbReference type="EMBL" id="BMYD01000002">
    <property type="protein sequence ID" value="GHA79103.1"/>
    <property type="molecule type" value="Genomic_DNA"/>
</dbReference>
<dbReference type="SMART" id="SM00354">
    <property type="entry name" value="HTH_LACI"/>
    <property type="match status" value="1"/>
</dbReference>
<keyword evidence="3" id="KW-0804">Transcription</keyword>
<dbReference type="CDD" id="cd01392">
    <property type="entry name" value="HTH_LacI"/>
    <property type="match status" value="1"/>
</dbReference>
<dbReference type="GO" id="GO:0003700">
    <property type="term" value="F:DNA-binding transcription factor activity"/>
    <property type="evidence" value="ECO:0007669"/>
    <property type="project" value="TreeGrafter"/>
</dbReference>
<reference evidence="5" key="2">
    <citation type="submission" date="2020-09" db="EMBL/GenBank/DDBJ databases">
        <authorList>
            <person name="Sun Q."/>
            <person name="Kim S."/>
        </authorList>
    </citation>
    <scope>NUCLEOTIDE SEQUENCE</scope>
    <source>
        <strain evidence="5">KCTC 23077</strain>
    </source>
</reference>